<dbReference type="Pfam" id="PF14199">
    <property type="entry name" value="DUF4317"/>
    <property type="match status" value="2"/>
</dbReference>
<dbReference type="EMBL" id="QRZM01000005">
    <property type="protein sequence ID" value="RGV75381.1"/>
    <property type="molecule type" value="Genomic_DNA"/>
</dbReference>
<dbReference type="InterPro" id="IPR025466">
    <property type="entry name" value="DUF4317"/>
</dbReference>
<dbReference type="Proteomes" id="UP000284543">
    <property type="component" value="Unassembled WGS sequence"/>
</dbReference>
<protein>
    <submittedName>
        <fullName evidence="1">DUF4317 family protein</fullName>
    </submittedName>
</protein>
<organism evidence="1 2">
    <name type="scientific">Enterocloster bolteae</name>
    <dbReference type="NCBI Taxonomy" id="208479"/>
    <lineage>
        <taxon>Bacteria</taxon>
        <taxon>Bacillati</taxon>
        <taxon>Bacillota</taxon>
        <taxon>Clostridia</taxon>
        <taxon>Lachnospirales</taxon>
        <taxon>Lachnospiraceae</taxon>
        <taxon>Enterocloster</taxon>
    </lineage>
</organism>
<evidence type="ECO:0000313" key="2">
    <source>
        <dbReference type="Proteomes" id="UP000284543"/>
    </source>
</evidence>
<gene>
    <name evidence="1" type="ORF">DWW02_13825</name>
</gene>
<accession>A0A412Z621</accession>
<evidence type="ECO:0000313" key="1">
    <source>
        <dbReference type="EMBL" id="RGV75381.1"/>
    </source>
</evidence>
<dbReference type="AlphaFoldDB" id="A0A412Z621"/>
<dbReference type="RefSeq" id="WP_118018751.1">
    <property type="nucleotide sequence ID" value="NZ_CAUHGS010000012.1"/>
</dbReference>
<proteinExistence type="predicted"/>
<sequence>MINREDMLELTRRMTLSRTSFTRIAGCYVDRDGDFDGSFNINFLKLSASERTKKLKLAKEIPFAATNVNLKKYEYPQGARKPGSMWQLLMAMNECGLKNDALMDTFYDVIMEHYRAEREYAILVFHDRYDIPAKGSDKERQWESEEVFEYMICAVCPLRGEYEPDKPVCGFLFPAFTDRSGDLNHIDVFQADADKPHNEILKLLEII</sequence>
<name>A0A412Z621_9FIRM</name>
<reference evidence="1 2" key="1">
    <citation type="submission" date="2018-08" db="EMBL/GenBank/DDBJ databases">
        <title>A genome reference for cultivated species of the human gut microbiota.</title>
        <authorList>
            <person name="Zou Y."/>
            <person name="Xue W."/>
            <person name="Luo G."/>
        </authorList>
    </citation>
    <scope>NUCLEOTIDE SEQUENCE [LARGE SCALE GENOMIC DNA]</scope>
    <source>
        <strain evidence="1 2">AF14-18</strain>
    </source>
</reference>
<comment type="caution">
    <text evidence="1">The sequence shown here is derived from an EMBL/GenBank/DDBJ whole genome shotgun (WGS) entry which is preliminary data.</text>
</comment>